<reference evidence="1" key="1">
    <citation type="journal article" date="2012" name="ISME J.">
        <title>Roseobacter clade bacteria are abundant in coastal sediments and encode a novel combination of sulfur oxidation genes.</title>
        <authorList>
            <person name="Lenk S."/>
            <person name="Moraru C."/>
            <person name="Hahnke S."/>
            <person name="Arnds J."/>
            <person name="Richter M."/>
            <person name="Kube M."/>
            <person name="Reinhardt R."/>
            <person name="Brinkhoff T."/>
            <person name="Harder J."/>
            <person name="Amann R."/>
            <person name="Mussmann M."/>
        </authorList>
    </citation>
    <scope>NUCLEOTIDE SEQUENCE</scope>
</reference>
<evidence type="ECO:0000313" key="1">
    <source>
        <dbReference type="EMBL" id="AFI78617.1"/>
    </source>
</evidence>
<proteinExistence type="predicted"/>
<dbReference type="AlphaFoldDB" id="I1X542"/>
<gene>
    <name evidence="1" type="ORF">ws643C1_0027</name>
</gene>
<protein>
    <submittedName>
        <fullName evidence="1">Uncharacterized protein</fullName>
    </submittedName>
</protein>
<organism evidence="1">
    <name type="scientific">uncultured bacterium ws643C1</name>
    <dbReference type="NCBI Taxonomy" id="1131833"/>
    <lineage>
        <taxon>Bacteria</taxon>
        <taxon>environmental samples</taxon>
    </lineage>
</organism>
<name>I1X542_9BACT</name>
<dbReference type="EMBL" id="JQ256786">
    <property type="protein sequence ID" value="AFI78617.1"/>
    <property type="molecule type" value="Genomic_DNA"/>
</dbReference>
<sequence length="116" mass="13022">MADLFTLRSPLLIRYPDNTRQVMIACFQHPEGVLYFRPYWDRLPEDEGICIAAGAVKGEGPWKVGDAVVTLLGCQGTHPEQAAEFADWKFHLEQHGESYPAHEALRAVAVEMGLLR</sequence>
<accession>I1X542</accession>